<dbReference type="InterPro" id="IPR000847">
    <property type="entry name" value="LysR_HTH_N"/>
</dbReference>
<name>K6YS37_9ALTE</name>
<dbReference type="InterPro" id="IPR058163">
    <property type="entry name" value="LysR-type_TF_proteobact-type"/>
</dbReference>
<organism evidence="6 7">
    <name type="scientific">Aliiglaciecola lipolytica E3</name>
    <dbReference type="NCBI Taxonomy" id="1127673"/>
    <lineage>
        <taxon>Bacteria</taxon>
        <taxon>Pseudomonadati</taxon>
        <taxon>Pseudomonadota</taxon>
        <taxon>Gammaproteobacteria</taxon>
        <taxon>Alteromonadales</taxon>
        <taxon>Alteromonadaceae</taxon>
        <taxon>Aliiglaciecola</taxon>
    </lineage>
</organism>
<accession>K6YS37</accession>
<dbReference type="PANTHER" id="PTHR30537:SF26">
    <property type="entry name" value="GLYCINE CLEAVAGE SYSTEM TRANSCRIPTIONAL ACTIVATOR"/>
    <property type="match status" value="1"/>
</dbReference>
<keyword evidence="2" id="KW-0805">Transcription regulation</keyword>
<evidence type="ECO:0000313" key="6">
    <source>
        <dbReference type="EMBL" id="GAC14120.1"/>
    </source>
</evidence>
<dbReference type="SUPFAM" id="SSF53850">
    <property type="entry name" value="Periplasmic binding protein-like II"/>
    <property type="match status" value="1"/>
</dbReference>
<keyword evidence="7" id="KW-1185">Reference proteome</keyword>
<proteinExistence type="inferred from homology"/>
<reference evidence="6 7" key="1">
    <citation type="journal article" date="2017" name="Antonie Van Leeuwenhoek">
        <title>Rhizobium rhizosphaerae sp. nov., a novel species isolated from rice rhizosphere.</title>
        <authorList>
            <person name="Zhao J.J."/>
            <person name="Zhang J."/>
            <person name="Zhang R.J."/>
            <person name="Zhang C.W."/>
            <person name="Yin H.Q."/>
            <person name="Zhang X.X."/>
        </authorList>
    </citation>
    <scope>NUCLEOTIDE SEQUENCE [LARGE SCALE GENOMIC DNA]</scope>
    <source>
        <strain evidence="6 7">E3</strain>
    </source>
</reference>
<dbReference type="Proteomes" id="UP000006334">
    <property type="component" value="Unassembled WGS sequence"/>
</dbReference>
<dbReference type="Pfam" id="PF03466">
    <property type="entry name" value="LysR_substrate"/>
    <property type="match status" value="1"/>
</dbReference>
<feature type="domain" description="HTH lysR-type" evidence="5">
    <location>
        <begin position="6"/>
        <end position="63"/>
    </location>
</feature>
<dbReference type="PANTHER" id="PTHR30537">
    <property type="entry name" value="HTH-TYPE TRANSCRIPTIONAL REGULATOR"/>
    <property type="match status" value="1"/>
</dbReference>
<dbReference type="SUPFAM" id="SSF46785">
    <property type="entry name" value="Winged helix' DNA-binding domain"/>
    <property type="match status" value="1"/>
</dbReference>
<dbReference type="PRINTS" id="PR00039">
    <property type="entry name" value="HTHLYSR"/>
</dbReference>
<dbReference type="GO" id="GO:0003700">
    <property type="term" value="F:DNA-binding transcription factor activity"/>
    <property type="evidence" value="ECO:0007669"/>
    <property type="project" value="InterPro"/>
</dbReference>
<keyword evidence="3" id="KW-0238">DNA-binding</keyword>
<dbReference type="Pfam" id="PF00126">
    <property type="entry name" value="HTH_1"/>
    <property type="match status" value="1"/>
</dbReference>
<evidence type="ECO:0000256" key="4">
    <source>
        <dbReference type="ARBA" id="ARBA00023163"/>
    </source>
</evidence>
<dbReference type="STRING" id="1127673.GLIP_1485"/>
<dbReference type="GO" id="GO:0006351">
    <property type="term" value="P:DNA-templated transcription"/>
    <property type="evidence" value="ECO:0007669"/>
    <property type="project" value="TreeGrafter"/>
</dbReference>
<evidence type="ECO:0000259" key="5">
    <source>
        <dbReference type="PROSITE" id="PS50931"/>
    </source>
</evidence>
<comment type="similarity">
    <text evidence="1">Belongs to the LysR transcriptional regulatory family.</text>
</comment>
<dbReference type="AlphaFoldDB" id="K6YS37"/>
<evidence type="ECO:0000256" key="2">
    <source>
        <dbReference type="ARBA" id="ARBA00023015"/>
    </source>
</evidence>
<dbReference type="GO" id="GO:0043565">
    <property type="term" value="F:sequence-specific DNA binding"/>
    <property type="evidence" value="ECO:0007669"/>
    <property type="project" value="TreeGrafter"/>
</dbReference>
<evidence type="ECO:0000256" key="3">
    <source>
        <dbReference type="ARBA" id="ARBA00023125"/>
    </source>
</evidence>
<dbReference type="InterPro" id="IPR036390">
    <property type="entry name" value="WH_DNA-bd_sf"/>
</dbReference>
<dbReference type="Gene3D" id="1.10.10.10">
    <property type="entry name" value="Winged helix-like DNA-binding domain superfamily/Winged helix DNA-binding domain"/>
    <property type="match status" value="1"/>
</dbReference>
<dbReference type="eggNOG" id="COG0583">
    <property type="taxonomic scope" value="Bacteria"/>
</dbReference>
<protein>
    <submittedName>
        <fullName evidence="6">LysR family transcriptional regulator</fullName>
    </submittedName>
</protein>
<dbReference type="EMBL" id="BAEN01000035">
    <property type="protein sequence ID" value="GAC14120.1"/>
    <property type="molecule type" value="Genomic_DNA"/>
</dbReference>
<dbReference type="InterPro" id="IPR005119">
    <property type="entry name" value="LysR_subst-bd"/>
</dbReference>
<dbReference type="RefSeq" id="WP_008843936.1">
    <property type="nucleotide sequence ID" value="NZ_BAEN01000035.1"/>
</dbReference>
<dbReference type="FunFam" id="1.10.10.10:FF:000001">
    <property type="entry name" value="LysR family transcriptional regulator"/>
    <property type="match status" value="1"/>
</dbReference>
<keyword evidence="4" id="KW-0804">Transcription</keyword>
<dbReference type="InterPro" id="IPR036388">
    <property type="entry name" value="WH-like_DNA-bd_sf"/>
</dbReference>
<sequence>MRDNLPPLKSLHFFKVAAELSSFKLAAEQLFVTQAAVSQQIKLLEGFLGQTLFERSNRQTKLTYTGELLLPYVQQGFQQFKAGLKTISGDSNPNILRISTLHSFTSLWLMPRLPEFQKLHPELMVQLAPSNELVDFSRGDIDLAIRKGSGGYAGLAEKKLVSDSLILVASPQIIHPDQVNDPQVVFQLPWMEDTTPDVVSVYGEINKRFNVDIFGLQASIRANNSVVLVENAIAGRGFTLVNKSLVAEYLKNGSLLSLLEFSHASPYSIFLVAPAQHFEWQKVKLFENWFVPLVNQSFADLETW</sequence>
<gene>
    <name evidence="6" type="ORF">GLIP_1485</name>
</gene>
<evidence type="ECO:0000313" key="7">
    <source>
        <dbReference type="Proteomes" id="UP000006334"/>
    </source>
</evidence>
<dbReference type="Gene3D" id="3.40.190.10">
    <property type="entry name" value="Periplasmic binding protein-like II"/>
    <property type="match status" value="2"/>
</dbReference>
<dbReference type="OrthoDB" id="5877876at2"/>
<comment type="caution">
    <text evidence="6">The sequence shown here is derived from an EMBL/GenBank/DDBJ whole genome shotgun (WGS) entry which is preliminary data.</text>
</comment>
<dbReference type="PROSITE" id="PS50931">
    <property type="entry name" value="HTH_LYSR"/>
    <property type="match status" value="1"/>
</dbReference>
<evidence type="ECO:0000256" key="1">
    <source>
        <dbReference type="ARBA" id="ARBA00009437"/>
    </source>
</evidence>
<dbReference type="CDD" id="cd08432">
    <property type="entry name" value="PBP2_GcdR_TrpI_HvrB_AmpR_like"/>
    <property type="match status" value="1"/>
</dbReference>